<evidence type="ECO:0000313" key="2">
    <source>
        <dbReference type="Proteomes" id="UP000468717"/>
    </source>
</evidence>
<reference evidence="1 2" key="1">
    <citation type="submission" date="2019-10" db="EMBL/GenBank/DDBJ databases">
        <title>Three novel species isolated from a subtropical stream in China.</title>
        <authorList>
            <person name="Lu H."/>
        </authorList>
    </citation>
    <scope>NUCLEOTIDE SEQUENCE [LARGE SCALE GENOMIC DNA]</scope>
    <source>
        <strain evidence="1 2">FT13W</strain>
    </source>
</reference>
<dbReference type="EMBL" id="WFLI01000003">
    <property type="protein sequence ID" value="KAB8066309.1"/>
    <property type="molecule type" value="Genomic_DNA"/>
</dbReference>
<sequence>MGLNGKSKTIQLTLTPMCNAIELGVTDGDPESNPFDSIKLGKLQPRDQRVSKFKAAPFNIDEMELILKACERQEKRNMLSARRS</sequence>
<gene>
    <name evidence="1" type="ORF">GCN75_03715</name>
</gene>
<dbReference type="RefSeq" id="WP_152281406.1">
    <property type="nucleotide sequence ID" value="NZ_WFLI01000003.1"/>
</dbReference>
<comment type="caution">
    <text evidence="1">The sequence shown here is derived from an EMBL/GenBank/DDBJ whole genome shotgun (WGS) entry which is preliminary data.</text>
</comment>
<dbReference type="Proteomes" id="UP000468717">
    <property type="component" value="Unassembled WGS sequence"/>
</dbReference>
<keyword evidence="2" id="KW-1185">Reference proteome</keyword>
<accession>A0A6I1I9A1</accession>
<name>A0A6I1I9A1_9BURK</name>
<proteinExistence type="predicted"/>
<protein>
    <submittedName>
        <fullName evidence="1">Uncharacterized protein</fullName>
    </submittedName>
</protein>
<evidence type="ECO:0000313" key="1">
    <source>
        <dbReference type="EMBL" id="KAB8066309.1"/>
    </source>
</evidence>
<dbReference type="AlphaFoldDB" id="A0A6I1I9A1"/>
<organism evidence="1 2">
    <name type="scientific">Janthinobacterium violaceinigrum</name>
    <dbReference type="NCBI Taxonomy" id="2654252"/>
    <lineage>
        <taxon>Bacteria</taxon>
        <taxon>Pseudomonadati</taxon>
        <taxon>Pseudomonadota</taxon>
        <taxon>Betaproteobacteria</taxon>
        <taxon>Burkholderiales</taxon>
        <taxon>Oxalobacteraceae</taxon>
        <taxon>Janthinobacterium</taxon>
    </lineage>
</organism>